<evidence type="ECO:0000259" key="1">
    <source>
        <dbReference type="Pfam" id="PF15919"/>
    </source>
</evidence>
<dbReference type="SUPFAM" id="SSF143100">
    <property type="entry name" value="TTHA1013/TTHA0281-like"/>
    <property type="match status" value="1"/>
</dbReference>
<dbReference type="Proteomes" id="UP000010471">
    <property type="component" value="Chromosome"/>
</dbReference>
<dbReference type="STRING" id="1173027.Mic7113_4478"/>
<dbReference type="Pfam" id="PF15919">
    <property type="entry name" value="HicB_lk_antitox"/>
    <property type="match status" value="1"/>
</dbReference>
<evidence type="ECO:0000313" key="2">
    <source>
        <dbReference type="EMBL" id="AFZ20168.1"/>
    </source>
</evidence>
<sequence length="68" mass="7504">MMKWRVVLEADAETGDWSVWCPELPGCVSAGETEEEALENIREAIALYLEPDPIELKSGAILREVSVG</sequence>
<evidence type="ECO:0000313" key="3">
    <source>
        <dbReference type="Proteomes" id="UP000010471"/>
    </source>
</evidence>
<dbReference type="HOGENOM" id="CLU_114047_2_0_3"/>
<dbReference type="InterPro" id="IPR035069">
    <property type="entry name" value="TTHA1013/TTHA0281-like"/>
</dbReference>
<reference evidence="2 3" key="1">
    <citation type="submission" date="2012-06" db="EMBL/GenBank/DDBJ databases">
        <title>Finished chromosome of genome of Microcoleus sp. PCC 7113.</title>
        <authorList>
            <consortium name="US DOE Joint Genome Institute"/>
            <person name="Gugger M."/>
            <person name="Coursin T."/>
            <person name="Rippka R."/>
            <person name="Tandeau De Marsac N."/>
            <person name="Huntemann M."/>
            <person name="Wei C.-L."/>
            <person name="Han J."/>
            <person name="Detter J.C."/>
            <person name="Han C."/>
            <person name="Tapia R."/>
            <person name="Chen A."/>
            <person name="Kyrpides N."/>
            <person name="Mavromatis K."/>
            <person name="Markowitz V."/>
            <person name="Szeto E."/>
            <person name="Ivanova N."/>
            <person name="Pagani I."/>
            <person name="Pati A."/>
            <person name="Goodwin L."/>
            <person name="Nordberg H.P."/>
            <person name="Cantor M.N."/>
            <person name="Hua S.X."/>
            <person name="Woyke T."/>
            <person name="Kerfeld C.A."/>
        </authorList>
    </citation>
    <scope>NUCLEOTIDE SEQUENCE [LARGE SCALE GENOMIC DNA]</scope>
    <source>
        <strain evidence="2 3">PCC 7113</strain>
    </source>
</reference>
<dbReference type="eggNOG" id="COG1598">
    <property type="taxonomic scope" value="Bacteria"/>
</dbReference>
<dbReference type="AlphaFoldDB" id="K9WJ09"/>
<accession>K9WJ09</accession>
<gene>
    <name evidence="2" type="ORF">Mic7113_4478</name>
</gene>
<dbReference type="KEGG" id="mic:Mic7113_4478"/>
<dbReference type="EMBL" id="CP003630">
    <property type="protein sequence ID" value="AFZ20168.1"/>
    <property type="molecule type" value="Genomic_DNA"/>
</dbReference>
<feature type="domain" description="HicB-like antitoxin of toxin-antitoxin system" evidence="1">
    <location>
        <begin position="6"/>
        <end position="50"/>
    </location>
</feature>
<dbReference type="PANTHER" id="PTHR34504:SF2">
    <property type="entry name" value="UPF0150 PROTEIN SSL0259"/>
    <property type="match status" value="1"/>
</dbReference>
<dbReference type="Gene3D" id="3.30.160.250">
    <property type="match status" value="1"/>
</dbReference>
<proteinExistence type="predicted"/>
<dbReference type="PANTHER" id="PTHR34504">
    <property type="entry name" value="ANTITOXIN HICB"/>
    <property type="match status" value="1"/>
</dbReference>
<protein>
    <recommendedName>
        <fullName evidence="1">HicB-like antitoxin of toxin-antitoxin system domain-containing protein</fullName>
    </recommendedName>
</protein>
<dbReference type="PATRIC" id="fig|1173027.3.peg.4955"/>
<name>K9WJ09_9CYAN</name>
<dbReference type="InterPro" id="IPR051404">
    <property type="entry name" value="TA_system_antitoxin"/>
</dbReference>
<keyword evidence="3" id="KW-1185">Reference proteome</keyword>
<dbReference type="InterPro" id="IPR031807">
    <property type="entry name" value="HicB-like"/>
</dbReference>
<organism evidence="2 3">
    <name type="scientific">Allocoleopsis franciscana PCC 7113</name>
    <dbReference type="NCBI Taxonomy" id="1173027"/>
    <lineage>
        <taxon>Bacteria</taxon>
        <taxon>Bacillati</taxon>
        <taxon>Cyanobacteriota</taxon>
        <taxon>Cyanophyceae</taxon>
        <taxon>Coleofasciculales</taxon>
        <taxon>Coleofasciculaceae</taxon>
        <taxon>Allocoleopsis</taxon>
        <taxon>Allocoleopsis franciscana</taxon>
    </lineage>
</organism>